<dbReference type="InterPro" id="IPR040824">
    <property type="entry name" value="LPD3"/>
</dbReference>
<feature type="domain" description="Defence against restriction A N-terminal" evidence="2">
    <location>
        <begin position="56"/>
        <end position="187"/>
    </location>
</feature>
<gene>
    <name evidence="4" type="ORF">M5S13_04650</name>
</gene>
<feature type="domain" description="Large polyvalent protein-associated" evidence="3">
    <location>
        <begin position="1003"/>
        <end position="1112"/>
    </location>
</feature>
<protein>
    <recommendedName>
        <fullName evidence="6">Defence against restriction A N-terminal domain-containing protein</fullName>
    </recommendedName>
</protein>
<feature type="domain" description="Large polyvalent protein-associated" evidence="3">
    <location>
        <begin position="394"/>
        <end position="509"/>
    </location>
</feature>
<evidence type="ECO:0000256" key="1">
    <source>
        <dbReference type="SAM" id="MobiDB-lite"/>
    </source>
</evidence>
<keyword evidence="5" id="KW-1185">Reference proteome</keyword>
<dbReference type="Pfam" id="PF18798">
    <property type="entry name" value="LPD3"/>
    <property type="match status" value="3"/>
</dbReference>
<evidence type="ECO:0000313" key="5">
    <source>
        <dbReference type="Proteomes" id="UP001347884"/>
    </source>
</evidence>
<evidence type="ECO:0000259" key="3">
    <source>
        <dbReference type="Pfam" id="PF18798"/>
    </source>
</evidence>
<dbReference type="EMBL" id="JAMDKF010000007">
    <property type="protein sequence ID" value="MEE6041182.1"/>
    <property type="molecule type" value="Genomic_DNA"/>
</dbReference>
<proteinExistence type="predicted"/>
<sequence>MALNLTFWDNQQNPVNTTVEQLFDALRNDDMKAGLMYEPCTMDDVLDGTEPSNALIMDAIIAQYAKLTAKMNIMQRVMSRSGVDVKDSEGKTVPLTVVGYQISDPFMRLGTANVVALFELSDGQTVSIYFHNPDTTPKKITPQDEVISFKWLLNKKDITIVVAPEKGKDIDVRQVALRIMKIAAKNSAAFARQNKNRKERLERVNALRTRVAEKEKILAQKLKKIDELQYLKAQEEVDQLLEDERLMDSELNASLYAELKALDRLSDREDELDNIYQARVVAVRNMLRDKGWKGESYKELSKEGYVLTETYHYSKSGTNMIGVTYSIPELNLSYTDELTDTPEAIAEMINEPVDKALKALRLSQVESDKEEDKEQPIAISGKEFGEFDTETEEGKKALRSKVLEHLTETLKGKWVKNLFLDRDIEIRKRGIKKTLANSANPLKLKALAQLEEIIKTAKGSKDYIQDNFKSDKKPNVLRYFHLENHVLVDNRPLKINVVIEEDTNGLLHYDLTLEKNKVALDSIEPFLNTIPGTFNAKSATGNSIGNLEGECNSKDGFDAIMDSVDMENGRSGSVNKADFFCHSQEKATNLPSKYGESRLIQAQSELQPDNTAILNGKQVKNSLNPLLLDDTQQANLMIALNYAATLDEGVVIDATQLAQDQLEAALSVLENNLPINEQEGNIAQAELERDHIASIKEALSVLQSQPALDGVDDDGYVLNLFVEYKDENGNWVELKDEDEEVEPENSNAQPETIQSNPVLLHTSLLYKGEGYRPFLPGRDEEIEQFKQAGYTLEPFSVEGRSCTYSVHKTAEPYNIHITANWYSDGKKSYWVNVSPQKGYVTDAKENNGGQAKVSGANENAKSVTEAIQLAEELIQEEKHYRPLRKEKGYISGTYFATKGRSKTYFFNVSQNLETLKYSAYIQWSSGEPKEMTFDSLTELKEGVENYFRAYVKGTLPEITLSSGTDILEINANKEDQETTVESEQSNAIGETLPELVLPENANRETLNAIAQDYLKAHLQGKRIKTSDGKIVHFNRDQSVKHFSFNAQVGELETKALTKIAEVFSQGIFVGREETYKERKDKFIAFHVYQKQVEIDGMKLLLQTKAGEKENGELEVTGKLIGYTHKLLDNAESNSDGAPPVLTSPNGERPSGGYATADNKGTLFLDETQEEIADYLVEILEIRDKDGNLIDLAQLGAEQGNAIENNVEENLPELVLPENASRKELGKTVQNWLKANLQGKVITASDGNKIHFNRNDSVEHLTSDGRKGKLEALVISKIAEVFQTGEAKGREELVKPREDFVAFYRYDKWLELDGYRVQVVAKAGERTDGALESLTKLVAYSGAIYNKATLDSSYSLGLPKQALPAADLSNSGLSVNTSTILDNAQEDEPLATLTILEIRDKNGNLIDLDQLEAEEENSMEENAQKQADIQFLQDVIEGNVNVFDATFNAKLSEIASRLQSSNIELVQQAANAYVSKMTEKARQA</sequence>
<dbReference type="RefSeq" id="WP_330935086.1">
    <property type="nucleotide sequence ID" value="NZ_JAMDKE010000003.1"/>
</dbReference>
<evidence type="ECO:0008006" key="6">
    <source>
        <dbReference type="Google" id="ProtNLM"/>
    </source>
</evidence>
<feature type="region of interest" description="Disordered" evidence="1">
    <location>
        <begin position="1130"/>
        <end position="1154"/>
    </location>
</feature>
<feature type="domain" description="Large polyvalent protein-associated" evidence="3">
    <location>
        <begin position="1220"/>
        <end position="1328"/>
    </location>
</feature>
<reference evidence="4 5" key="1">
    <citation type="journal article" date="2022" name="Front. Microbiol.">
        <title>Commensal bacteria contribute to the growth of multidrug-resistant Avibacterium paragallinarum in chickens.</title>
        <authorList>
            <person name="Zhu J."/>
            <person name="Chen Y."/>
            <person name="Wu Y."/>
            <person name="Wang Y."/>
            <person name="Zhu K."/>
        </authorList>
    </citation>
    <scope>NUCLEOTIDE SEQUENCE [LARGE SCALE GENOMIC DNA]</scope>
    <source>
        <strain evidence="4 5">AV25</strain>
    </source>
</reference>
<dbReference type="InterPro" id="IPR041140">
    <property type="entry name" value="DarA_N"/>
</dbReference>
<accession>A0ABU7QH01</accession>
<name>A0ABU7QH01_AVIPA</name>
<comment type="caution">
    <text evidence="4">The sequence shown here is derived from an EMBL/GenBank/DDBJ whole genome shotgun (WGS) entry which is preliminary data.</text>
</comment>
<evidence type="ECO:0000313" key="4">
    <source>
        <dbReference type="EMBL" id="MEE6041182.1"/>
    </source>
</evidence>
<organism evidence="4 5">
    <name type="scientific">Avibacterium paragallinarum</name>
    <name type="common">Haemophilus gallinarum</name>
    <dbReference type="NCBI Taxonomy" id="728"/>
    <lineage>
        <taxon>Bacteria</taxon>
        <taxon>Pseudomonadati</taxon>
        <taxon>Pseudomonadota</taxon>
        <taxon>Gammaproteobacteria</taxon>
        <taxon>Pasteurellales</taxon>
        <taxon>Pasteurellaceae</taxon>
        <taxon>Avibacterium</taxon>
    </lineage>
</organism>
<dbReference type="Proteomes" id="UP001347884">
    <property type="component" value="Unassembled WGS sequence"/>
</dbReference>
<dbReference type="Pfam" id="PF18788">
    <property type="entry name" value="DarA_N"/>
    <property type="match status" value="1"/>
</dbReference>
<evidence type="ECO:0000259" key="2">
    <source>
        <dbReference type="Pfam" id="PF18788"/>
    </source>
</evidence>